<name>A0A396HW42_MEDTR</name>
<dbReference type="PANTHER" id="PTHR32108">
    <property type="entry name" value="DNA-DIRECTED RNA POLYMERASE SUBUNIT ALPHA"/>
    <property type="match status" value="1"/>
</dbReference>
<dbReference type="AlphaFoldDB" id="A0A396HW42"/>
<evidence type="ECO:0000313" key="2">
    <source>
        <dbReference type="EMBL" id="RHN56184.1"/>
    </source>
</evidence>
<proteinExistence type="predicted"/>
<dbReference type="PANTHER" id="PTHR32108:SF9">
    <property type="entry name" value="REVERSE TRANSCRIPTASE RNASE H-LIKE DOMAIN-CONTAINING PROTEIN"/>
    <property type="match status" value="1"/>
</dbReference>
<protein>
    <submittedName>
        <fullName evidence="2">Uncharacterized protein</fullName>
    </submittedName>
</protein>
<sequence length="347" mass="39424">MSSSKFGSHMQTLVQTGKMDRLEQEVHELRGEVTTLRAEVEKLTSLVSSLMAIKDPPLVQQGPQALCQPICMKRSRQQGSQWFIPQNQSPLPLIPQNQAQKASQCDPFPVKYADLLPILLKTNLVQTLSPPHVPNTLPPGYRPDRNCAFHQGAPDHDTKQYYPLKEKVQKLIENNAWSFEDPDIKMLLQQQHLASHSVAAVTPITNVQDPGYQPQFQPSQQQYMAPLSVSAVRPIMNAVQDLGYQSQFQQYQQQPRLQAPRIKFDPIPIEYAKLLPYLLERNLVQTRPPPPIPKKLPARWRPDLFCVFHQGAQGHDVERCFSLKIAVQKLIEDDLIPFEEFGSECAS</sequence>
<dbReference type="EMBL" id="PSQE01000005">
    <property type="protein sequence ID" value="RHN56184.1"/>
    <property type="molecule type" value="Genomic_DNA"/>
</dbReference>
<comment type="caution">
    <text evidence="2">The sequence shown here is derived from an EMBL/GenBank/DDBJ whole genome shotgun (WGS) entry which is preliminary data.</text>
</comment>
<keyword evidence="1" id="KW-0175">Coiled coil</keyword>
<gene>
    <name evidence="2" type="ORF">MtrunA17_Chr5g0426711</name>
</gene>
<evidence type="ECO:0000256" key="1">
    <source>
        <dbReference type="SAM" id="Coils"/>
    </source>
</evidence>
<reference evidence="2" key="1">
    <citation type="journal article" date="2018" name="Nat. Plants">
        <title>Whole-genome landscape of Medicago truncatula symbiotic genes.</title>
        <authorList>
            <person name="Pecrix Y."/>
            <person name="Gamas P."/>
            <person name="Carrere S."/>
        </authorList>
    </citation>
    <scope>NUCLEOTIDE SEQUENCE</scope>
    <source>
        <tissue evidence="2">Leaves</tissue>
    </source>
</reference>
<dbReference type="Gramene" id="rna31545">
    <property type="protein sequence ID" value="RHN56184.1"/>
    <property type="gene ID" value="gene31545"/>
</dbReference>
<dbReference type="Proteomes" id="UP000265566">
    <property type="component" value="Chromosome 5"/>
</dbReference>
<feature type="coiled-coil region" evidence="1">
    <location>
        <begin position="19"/>
        <end position="46"/>
    </location>
</feature>
<accession>A0A396HW42</accession>
<organism evidence="2">
    <name type="scientific">Medicago truncatula</name>
    <name type="common">Barrel medic</name>
    <name type="synonym">Medicago tribuloides</name>
    <dbReference type="NCBI Taxonomy" id="3880"/>
    <lineage>
        <taxon>Eukaryota</taxon>
        <taxon>Viridiplantae</taxon>
        <taxon>Streptophyta</taxon>
        <taxon>Embryophyta</taxon>
        <taxon>Tracheophyta</taxon>
        <taxon>Spermatophyta</taxon>
        <taxon>Magnoliopsida</taxon>
        <taxon>eudicotyledons</taxon>
        <taxon>Gunneridae</taxon>
        <taxon>Pentapetalae</taxon>
        <taxon>rosids</taxon>
        <taxon>fabids</taxon>
        <taxon>Fabales</taxon>
        <taxon>Fabaceae</taxon>
        <taxon>Papilionoideae</taxon>
        <taxon>50 kb inversion clade</taxon>
        <taxon>NPAAA clade</taxon>
        <taxon>Hologalegina</taxon>
        <taxon>IRL clade</taxon>
        <taxon>Trifolieae</taxon>
        <taxon>Medicago</taxon>
    </lineage>
</organism>